<keyword evidence="2" id="KW-0472">Membrane</keyword>
<evidence type="ECO:0008006" key="5">
    <source>
        <dbReference type="Google" id="ProtNLM"/>
    </source>
</evidence>
<feature type="transmembrane region" description="Helical" evidence="2">
    <location>
        <begin position="12"/>
        <end position="35"/>
    </location>
</feature>
<keyword evidence="4" id="KW-1185">Reference proteome</keyword>
<sequence>MAAYDDLNVKRIFTVGIISIVVTGVTALAVQVLYYSMKQWQEVETAAQSDYRRQNQILDEQTAQISEFGVNPDTGSITIPVKDAIELMVKDKANADNQPSNEKKSGSDET</sequence>
<proteinExistence type="predicted"/>
<name>A0A5C6F3L7_9BACT</name>
<protein>
    <recommendedName>
        <fullName evidence="5">Cell division protein FtsL</fullName>
    </recommendedName>
</protein>
<accession>A0A5C6F3L7</accession>
<dbReference type="AlphaFoldDB" id="A0A5C6F3L7"/>
<organism evidence="3 4">
    <name type="scientific">Rubripirellula tenax</name>
    <dbReference type="NCBI Taxonomy" id="2528015"/>
    <lineage>
        <taxon>Bacteria</taxon>
        <taxon>Pseudomonadati</taxon>
        <taxon>Planctomycetota</taxon>
        <taxon>Planctomycetia</taxon>
        <taxon>Pirellulales</taxon>
        <taxon>Pirellulaceae</taxon>
        <taxon>Rubripirellula</taxon>
    </lineage>
</organism>
<evidence type="ECO:0000256" key="1">
    <source>
        <dbReference type="SAM" id="MobiDB-lite"/>
    </source>
</evidence>
<dbReference type="Proteomes" id="UP000318288">
    <property type="component" value="Unassembled WGS sequence"/>
</dbReference>
<keyword evidence="2" id="KW-0812">Transmembrane</keyword>
<evidence type="ECO:0000313" key="4">
    <source>
        <dbReference type="Proteomes" id="UP000318288"/>
    </source>
</evidence>
<evidence type="ECO:0000256" key="2">
    <source>
        <dbReference type="SAM" id="Phobius"/>
    </source>
</evidence>
<keyword evidence="2" id="KW-1133">Transmembrane helix</keyword>
<reference evidence="3 4" key="1">
    <citation type="submission" date="2019-02" db="EMBL/GenBank/DDBJ databases">
        <title>Deep-cultivation of Planctomycetes and their phenomic and genomic characterization uncovers novel biology.</title>
        <authorList>
            <person name="Wiegand S."/>
            <person name="Jogler M."/>
            <person name="Boedeker C."/>
            <person name="Pinto D."/>
            <person name="Vollmers J."/>
            <person name="Rivas-Marin E."/>
            <person name="Kohn T."/>
            <person name="Peeters S.H."/>
            <person name="Heuer A."/>
            <person name="Rast P."/>
            <person name="Oberbeckmann S."/>
            <person name="Bunk B."/>
            <person name="Jeske O."/>
            <person name="Meyerdierks A."/>
            <person name="Storesund J.E."/>
            <person name="Kallscheuer N."/>
            <person name="Luecker S."/>
            <person name="Lage O.M."/>
            <person name="Pohl T."/>
            <person name="Merkel B.J."/>
            <person name="Hornburger P."/>
            <person name="Mueller R.-W."/>
            <person name="Bruemmer F."/>
            <person name="Labrenz M."/>
            <person name="Spormann A.M."/>
            <person name="Op Den Camp H."/>
            <person name="Overmann J."/>
            <person name="Amann R."/>
            <person name="Jetten M.S.M."/>
            <person name="Mascher T."/>
            <person name="Medema M.H."/>
            <person name="Devos D.P."/>
            <person name="Kaster A.-K."/>
            <person name="Ovreas L."/>
            <person name="Rohde M."/>
            <person name="Galperin M.Y."/>
            <person name="Jogler C."/>
        </authorList>
    </citation>
    <scope>NUCLEOTIDE SEQUENCE [LARGE SCALE GENOMIC DNA]</scope>
    <source>
        <strain evidence="3 4">Poly51</strain>
    </source>
</reference>
<feature type="region of interest" description="Disordered" evidence="1">
    <location>
        <begin position="91"/>
        <end position="110"/>
    </location>
</feature>
<evidence type="ECO:0000313" key="3">
    <source>
        <dbReference type="EMBL" id="TWU56393.1"/>
    </source>
</evidence>
<dbReference type="EMBL" id="SJPW01000003">
    <property type="protein sequence ID" value="TWU56393.1"/>
    <property type="molecule type" value="Genomic_DNA"/>
</dbReference>
<feature type="compositionally biased region" description="Basic and acidic residues" evidence="1">
    <location>
        <begin position="101"/>
        <end position="110"/>
    </location>
</feature>
<dbReference type="OrthoDB" id="283675at2"/>
<gene>
    <name evidence="3" type="ORF">Poly51_23030</name>
</gene>
<comment type="caution">
    <text evidence="3">The sequence shown here is derived from an EMBL/GenBank/DDBJ whole genome shotgun (WGS) entry which is preliminary data.</text>
</comment>
<dbReference type="RefSeq" id="WP_146457421.1">
    <property type="nucleotide sequence ID" value="NZ_SJPW01000003.1"/>
</dbReference>